<reference evidence="1" key="1">
    <citation type="submission" date="2019-12" db="EMBL/GenBank/DDBJ databases">
        <title>Genome sequencing and annotation of Brassica cretica.</title>
        <authorList>
            <person name="Studholme D.J."/>
            <person name="Sarris P.F."/>
        </authorList>
    </citation>
    <scope>NUCLEOTIDE SEQUENCE</scope>
    <source>
        <strain evidence="1">PFS-102/07</strain>
        <tissue evidence="1">Leaf</tissue>
    </source>
</reference>
<dbReference type="PANTHER" id="PTHR13366">
    <property type="entry name" value="MALARIA ANTIGEN-RELATED"/>
    <property type="match status" value="1"/>
</dbReference>
<sequence>MFTAASAGKWRTAFLSLRDEISTTPQPPVPRLLQDLIFSHSNSLLSAVSLLPPHELTSDCLFLLDLVSKADGPDWIPVSLHTCQLVAAIGCLTAAFSTFPPQMNVHNMLLDETSAGFDGRERKSGVIFTLFRFAEQYSDASTCIEALQVLRAMALNYPTIVSACWERVSVLVYKLLQFGIVEDSGTTWKASVKEPVGFIGDKILTAAIKVLDGCLRAISGFKGNEDLHFDRIIDTPFTSDCIRSIRISSAPSYGFENPEIAQEQFSQAGCYQWSEAIRKHIVLVLHSGSAVVAAIGCLTAAFSTFPPQMNVHSMLLDEASAGFDGSERKSGVIFTLFRFAEQYSDASTCIEALQVLRAMALNYPTIVSACWERVSVLVYKLLQFAVVEDPAKTWKASVKEPVGYVGDKILTAAIKVLDGCLRAISGFKGNEDLHFDRIIDTPFTSDCIRSIRISSAPSYGFENPEIAQEQLSQAGCYQWSEAIRKHIVLVLHSGSAVVG</sequence>
<dbReference type="InterPro" id="IPR052107">
    <property type="entry name" value="HEAT6"/>
</dbReference>
<organism evidence="1">
    <name type="scientific">Brassica cretica</name>
    <name type="common">Mustard</name>
    <dbReference type="NCBI Taxonomy" id="69181"/>
    <lineage>
        <taxon>Eukaryota</taxon>
        <taxon>Viridiplantae</taxon>
        <taxon>Streptophyta</taxon>
        <taxon>Embryophyta</taxon>
        <taxon>Tracheophyta</taxon>
        <taxon>Spermatophyta</taxon>
        <taxon>Magnoliopsida</taxon>
        <taxon>eudicotyledons</taxon>
        <taxon>Gunneridae</taxon>
        <taxon>Pentapetalae</taxon>
        <taxon>rosids</taxon>
        <taxon>malvids</taxon>
        <taxon>Brassicales</taxon>
        <taxon>Brassicaceae</taxon>
        <taxon>Brassiceae</taxon>
        <taxon>Brassica</taxon>
    </lineage>
</organism>
<evidence type="ECO:0000313" key="1">
    <source>
        <dbReference type="EMBL" id="KAF2585041.1"/>
    </source>
</evidence>
<dbReference type="EMBL" id="QGKY02000246">
    <property type="protein sequence ID" value="KAF2585041.1"/>
    <property type="molecule type" value="Genomic_DNA"/>
</dbReference>
<dbReference type="AlphaFoldDB" id="A0A8S9JSL4"/>
<proteinExistence type="predicted"/>
<evidence type="ECO:0008006" key="2">
    <source>
        <dbReference type="Google" id="ProtNLM"/>
    </source>
</evidence>
<dbReference type="PANTHER" id="PTHR13366:SF0">
    <property type="entry name" value="HEAT REPEAT-CONTAINING PROTEIN 6"/>
    <property type="match status" value="1"/>
</dbReference>
<accession>A0A8S9JSL4</accession>
<gene>
    <name evidence="1" type="ORF">F2Q70_00035102</name>
</gene>
<comment type="caution">
    <text evidence="1">The sequence shown here is derived from an EMBL/GenBank/DDBJ whole genome shotgun (WGS) entry which is preliminary data.</text>
</comment>
<protein>
    <recommendedName>
        <fullName evidence="2">DUF4042 domain-containing protein</fullName>
    </recommendedName>
</protein>
<name>A0A8S9JSL4_BRACR</name>